<comment type="caution">
    <text evidence="8">The sequence shown here is derived from an EMBL/GenBank/DDBJ whole genome shotgun (WGS) entry which is preliminary data.</text>
</comment>
<dbReference type="Pfam" id="PF01926">
    <property type="entry name" value="MMR_HSR1"/>
    <property type="match status" value="1"/>
</dbReference>
<evidence type="ECO:0000256" key="1">
    <source>
        <dbReference type="ARBA" id="ARBA00022741"/>
    </source>
</evidence>
<dbReference type="PANTHER" id="PTHR11702:SF43">
    <property type="entry name" value="GTP-BINDING PROTEIN 10"/>
    <property type="match status" value="1"/>
</dbReference>
<dbReference type="PROSITE" id="PS51883">
    <property type="entry name" value="OBG"/>
    <property type="match status" value="1"/>
</dbReference>
<dbReference type="Pfam" id="PF00069">
    <property type="entry name" value="Pkinase"/>
    <property type="match status" value="1"/>
</dbReference>
<organism evidence="8 9">
    <name type="scientific">Dermatophagoides pteronyssinus</name>
    <name type="common">European house dust mite</name>
    <dbReference type="NCBI Taxonomy" id="6956"/>
    <lineage>
        <taxon>Eukaryota</taxon>
        <taxon>Metazoa</taxon>
        <taxon>Ecdysozoa</taxon>
        <taxon>Arthropoda</taxon>
        <taxon>Chelicerata</taxon>
        <taxon>Arachnida</taxon>
        <taxon>Acari</taxon>
        <taxon>Acariformes</taxon>
        <taxon>Sarcoptiformes</taxon>
        <taxon>Astigmata</taxon>
        <taxon>Psoroptidia</taxon>
        <taxon>Analgoidea</taxon>
        <taxon>Pyroglyphidae</taxon>
        <taxon>Dermatophagoidinae</taxon>
        <taxon>Dermatophagoides</taxon>
    </lineage>
</organism>
<dbReference type="InterPro" id="IPR045086">
    <property type="entry name" value="OBG_GTPase"/>
</dbReference>
<dbReference type="PROSITE" id="PS51710">
    <property type="entry name" value="G_OBG"/>
    <property type="match status" value="1"/>
</dbReference>
<dbReference type="Gene3D" id="2.70.210.12">
    <property type="entry name" value="GTP1/OBG domain"/>
    <property type="match status" value="1"/>
</dbReference>
<dbReference type="PROSITE" id="PS51747">
    <property type="entry name" value="CYT_DCMP_DEAMINASES_2"/>
    <property type="match status" value="1"/>
</dbReference>
<dbReference type="InterPro" id="IPR036726">
    <property type="entry name" value="GTP1_OBG_dom_sf"/>
</dbReference>
<evidence type="ECO:0000259" key="7">
    <source>
        <dbReference type="PROSITE" id="PS51883"/>
    </source>
</evidence>
<name>A0ABQ8JWW1_DERPT</name>
<reference evidence="8 9" key="2">
    <citation type="journal article" date="2022" name="Mol. Biol. Evol.">
        <title>Comparative Genomics Reveals Insights into the Divergent Evolution of Astigmatic Mites and Household Pest Adaptations.</title>
        <authorList>
            <person name="Xiong Q."/>
            <person name="Wan A.T."/>
            <person name="Liu X."/>
            <person name="Fung C.S."/>
            <person name="Xiao X."/>
            <person name="Malainual N."/>
            <person name="Hou J."/>
            <person name="Wang L."/>
            <person name="Wang M."/>
            <person name="Yang K.Y."/>
            <person name="Cui Y."/>
            <person name="Leung E.L."/>
            <person name="Nong W."/>
            <person name="Shin S.K."/>
            <person name="Au S.W."/>
            <person name="Jeong K.Y."/>
            <person name="Chew F.T."/>
            <person name="Hui J.H."/>
            <person name="Leung T.F."/>
            <person name="Tungtrongchitr A."/>
            <person name="Zhong N."/>
            <person name="Liu Z."/>
            <person name="Tsui S.K."/>
        </authorList>
    </citation>
    <scope>NUCLEOTIDE SEQUENCE [LARGE SCALE GENOMIC DNA]</scope>
    <source>
        <strain evidence="8">Derp</strain>
    </source>
</reference>
<evidence type="ECO:0000259" key="5">
    <source>
        <dbReference type="PROSITE" id="PS51710"/>
    </source>
</evidence>
<dbReference type="Pfam" id="PF00383">
    <property type="entry name" value="dCMP_cyt_deam_1"/>
    <property type="match status" value="1"/>
</dbReference>
<dbReference type="Gene3D" id="1.10.510.10">
    <property type="entry name" value="Transferase(Phosphotransferase) domain 1"/>
    <property type="match status" value="1"/>
</dbReference>
<feature type="region of interest" description="Disordered" evidence="3">
    <location>
        <begin position="950"/>
        <end position="973"/>
    </location>
</feature>
<evidence type="ECO:0000313" key="8">
    <source>
        <dbReference type="EMBL" id="KAH9427049.1"/>
    </source>
</evidence>
<dbReference type="SUPFAM" id="SSF52540">
    <property type="entry name" value="P-loop containing nucleoside triphosphate hydrolases"/>
    <property type="match status" value="1"/>
</dbReference>
<keyword evidence="2" id="KW-0342">GTP-binding</keyword>
<gene>
    <name evidence="8" type="primary">GTPBP10</name>
    <name evidence="8" type="ORF">DERP_014950</name>
</gene>
<dbReference type="SUPFAM" id="SSF53927">
    <property type="entry name" value="Cytidine deaminase-like"/>
    <property type="match status" value="1"/>
</dbReference>
<dbReference type="Gene3D" id="3.40.140.10">
    <property type="entry name" value="Cytidine Deaminase, domain 2"/>
    <property type="match status" value="1"/>
</dbReference>
<sequence length="1132" mass="129244">MDHKSKIMETFVLDPNLIQICFDEAEKGLKNGEVPVGCLFIIEDQNGSQQILAKSHNRSNEFKSALKHAEFDCINQIVEQYPENYDEIFKKTIVVLTLEPCIMCCRALRRLQVKAVLYGAQNERFGGAGSVMSVHSNPRLNDPVLNCISGSLDAEKSIALLKRFYDQTNENAPKDKPQFRTINAQMTFFISFSKKLFTTNLNDYQTIGSINAPNDTLYRTIFKPLQITCLLRRINLIDSNLDLLENENDIDKMIEHPNIIEMFVSFIQNDMLYTIFPYSEYSSVDILCKPFGLEEKVILFILQDILKAVDYLHRNNIVHRAIKGSHVLIFGHWKTSIKFVLSGLKYSCHVDTVDELKLFKYPKNASSLLTSLAPEVLEQNILGYTFKSDIYSLGILCCELANGVVPFDNMSSDELLFYKIIGDIPKPLDSSCEEMNIFNELMDRLELTLKRRYQVYRQRTFSSIFHDFTQKCLHLEPFFHITKVFNSTSALPHNQLIESTGRIFDKYRKFIDQIRITVSGGAGGNGYPKFQGLGGNGGNVCLVANANVKLNDLQKSNARFRAGDGQHSSRNSVIGQNGKDLEIKVPVGITVIVDEYKKEIAHLDQPGDKVIVAFGGRGGDKTNSYFGTKGQKMAIKLDLKLLADVGLVGYPNAGKSTLLRALSRASPKIANYPFTTIQPNLGVIEYDPPKAVQLYNDWSKVKDKSEFYDQDYRRITVADLPGFIEILQQTNLNIPSTVEKENLIKKSNEQSSSMNVNSDNSNQQSIEHHMINDNDTTLIMDHNPPDPSGYKFDKIIGISSLTGYNIDQLKGLIRKLIDMNAENNRQYRFLTFQSHFRLNVKNFSDNDSQQQHRNGNEKKLGILWIQSWQHRYLVVGYVQSNSIAARIGLKHGDRLGYLNGIVAPKIKHIENFFSDNNNDTCTLRLGILRKHDPIMFNLLQIKSNLLTDNNNNNDDAKQSDQKVKNDVNDGIEHSNNKSKEMIIKKNLRYFFVAQKNNNNCSYCYSLNSSITSFSPTKQSTPIIDDRSNCSQNKNLQEAGSTFIKNKENYQPIFIDDKNVSKQKQKQQQQMNESYSFHCTNKKRPEIQKLLKTYELVSYEKKLYHKYPDTMVKPKIDKHVKSQRVLRNVQKQN</sequence>
<dbReference type="SUPFAM" id="SSF50156">
    <property type="entry name" value="PDZ domain-like"/>
    <property type="match status" value="1"/>
</dbReference>
<evidence type="ECO:0000259" key="6">
    <source>
        <dbReference type="PROSITE" id="PS51747"/>
    </source>
</evidence>
<dbReference type="PANTHER" id="PTHR11702">
    <property type="entry name" value="DEVELOPMENTALLY REGULATED GTP-BINDING PROTEIN-RELATED"/>
    <property type="match status" value="1"/>
</dbReference>
<keyword evidence="1" id="KW-0547">Nucleotide-binding</keyword>
<dbReference type="SUPFAM" id="SSF82051">
    <property type="entry name" value="Obg GTP-binding protein N-terminal domain"/>
    <property type="match status" value="1"/>
</dbReference>
<dbReference type="Gene3D" id="3.30.200.20">
    <property type="entry name" value="Phosphorylase Kinase, domain 1"/>
    <property type="match status" value="1"/>
</dbReference>
<evidence type="ECO:0000256" key="2">
    <source>
        <dbReference type="ARBA" id="ARBA00023134"/>
    </source>
</evidence>
<evidence type="ECO:0000259" key="4">
    <source>
        <dbReference type="PROSITE" id="PS50011"/>
    </source>
</evidence>
<dbReference type="EMBL" id="NJHN03000002">
    <property type="protein sequence ID" value="KAH9427049.1"/>
    <property type="molecule type" value="Genomic_DNA"/>
</dbReference>
<feature type="compositionally biased region" description="Basic and acidic residues" evidence="3">
    <location>
        <begin position="954"/>
        <end position="973"/>
    </location>
</feature>
<proteinExistence type="predicted"/>
<dbReference type="InterPro" id="IPR036034">
    <property type="entry name" value="PDZ_sf"/>
</dbReference>
<feature type="domain" description="CMP/dCMP-type deaminase" evidence="6">
    <location>
        <begin position="12"/>
        <end position="130"/>
    </location>
</feature>
<dbReference type="Pfam" id="PF01018">
    <property type="entry name" value="GTP1_OBG"/>
    <property type="match status" value="1"/>
</dbReference>
<evidence type="ECO:0000313" key="9">
    <source>
        <dbReference type="Proteomes" id="UP000887458"/>
    </source>
</evidence>
<reference evidence="8 9" key="1">
    <citation type="journal article" date="2018" name="J. Allergy Clin. Immunol.">
        <title>High-quality assembly of Dermatophagoides pteronyssinus genome and transcriptome reveals a wide range of novel allergens.</title>
        <authorList>
            <person name="Liu X.Y."/>
            <person name="Yang K.Y."/>
            <person name="Wang M.Q."/>
            <person name="Kwok J.S."/>
            <person name="Zeng X."/>
            <person name="Yang Z."/>
            <person name="Xiao X.J."/>
            <person name="Lau C.P."/>
            <person name="Li Y."/>
            <person name="Huang Z.M."/>
            <person name="Ba J.G."/>
            <person name="Yim A.K."/>
            <person name="Ouyang C.Y."/>
            <person name="Ngai S.M."/>
            <person name="Chan T.F."/>
            <person name="Leung E.L."/>
            <person name="Liu L."/>
            <person name="Liu Z.G."/>
            <person name="Tsui S.K."/>
        </authorList>
    </citation>
    <scope>NUCLEOTIDE SEQUENCE [LARGE SCALE GENOMIC DNA]</scope>
    <source>
        <strain evidence="8">Derp</strain>
    </source>
</reference>
<keyword evidence="9" id="KW-1185">Reference proteome</keyword>
<dbReference type="InterPro" id="IPR006169">
    <property type="entry name" value="GTP1_OBG_dom"/>
</dbReference>
<dbReference type="Proteomes" id="UP000887458">
    <property type="component" value="Unassembled WGS sequence"/>
</dbReference>
<dbReference type="InterPro" id="IPR000719">
    <property type="entry name" value="Prot_kinase_dom"/>
</dbReference>
<dbReference type="InterPro" id="IPR016193">
    <property type="entry name" value="Cytidine_deaminase-like"/>
</dbReference>
<dbReference type="PROSITE" id="PS50011">
    <property type="entry name" value="PROTEIN_KINASE_DOM"/>
    <property type="match status" value="1"/>
</dbReference>
<dbReference type="InterPro" id="IPR031167">
    <property type="entry name" value="G_OBG"/>
</dbReference>
<protein>
    <submittedName>
        <fullName evidence="8">GTP-binding protein 10</fullName>
    </submittedName>
</protein>
<dbReference type="PRINTS" id="PR00326">
    <property type="entry name" value="GTP1OBG"/>
</dbReference>
<feature type="domain" description="Obg" evidence="7">
    <location>
        <begin position="508"/>
        <end position="642"/>
    </location>
</feature>
<dbReference type="CDD" id="cd01285">
    <property type="entry name" value="nucleoside_deaminase"/>
    <property type="match status" value="1"/>
</dbReference>
<dbReference type="InterPro" id="IPR002125">
    <property type="entry name" value="CMP_dCMP_dom"/>
</dbReference>
<dbReference type="InterPro" id="IPR011009">
    <property type="entry name" value="Kinase-like_dom_sf"/>
</dbReference>
<accession>A0ABQ8JWW1</accession>
<feature type="domain" description="Protein kinase" evidence="4">
    <location>
        <begin position="120"/>
        <end position="496"/>
    </location>
</feature>
<dbReference type="InterPro" id="IPR027417">
    <property type="entry name" value="P-loop_NTPase"/>
</dbReference>
<dbReference type="SUPFAM" id="SSF56112">
    <property type="entry name" value="Protein kinase-like (PK-like)"/>
    <property type="match status" value="1"/>
</dbReference>
<feature type="domain" description="OBG-type G" evidence="5">
    <location>
        <begin position="643"/>
        <end position="725"/>
    </location>
</feature>
<dbReference type="Gene3D" id="3.40.50.300">
    <property type="entry name" value="P-loop containing nucleotide triphosphate hydrolases"/>
    <property type="match status" value="1"/>
</dbReference>
<evidence type="ECO:0000256" key="3">
    <source>
        <dbReference type="SAM" id="MobiDB-lite"/>
    </source>
</evidence>
<dbReference type="InterPro" id="IPR006073">
    <property type="entry name" value="GTP-bd"/>
</dbReference>